<dbReference type="EMBL" id="NIDF01000088">
    <property type="protein sequence ID" value="TYJ53474.1"/>
    <property type="molecule type" value="Genomic_DNA"/>
</dbReference>
<dbReference type="GO" id="GO:0006044">
    <property type="term" value="P:N-acetylglucosamine metabolic process"/>
    <property type="evidence" value="ECO:0007669"/>
    <property type="project" value="TreeGrafter"/>
</dbReference>
<keyword evidence="2" id="KW-1185">Reference proteome</keyword>
<protein>
    <submittedName>
        <fullName evidence="1">Uncharacterized protein</fullName>
    </submittedName>
</protein>
<dbReference type="Pfam" id="PF12239">
    <property type="entry name" value="DUF3605"/>
    <property type="match status" value="1"/>
</dbReference>
<dbReference type="InterPro" id="IPR022036">
    <property type="entry name" value="DUF3605"/>
</dbReference>
<comment type="caution">
    <text evidence="1">The sequence shown here is derived from an EMBL/GenBank/DDBJ whole genome shotgun (WGS) entry which is preliminary data.</text>
</comment>
<name>A0A5D3ARX5_9TREE</name>
<dbReference type="Proteomes" id="UP000322245">
    <property type="component" value="Unassembled WGS sequence"/>
</dbReference>
<proteinExistence type="predicted"/>
<gene>
    <name evidence="1" type="ORF">B9479_005918</name>
</gene>
<dbReference type="PANTHER" id="PTHR35020:SF2">
    <property type="entry name" value="N-ACETYLGLUCOSAMINE-INDUCED PROTEIN 1"/>
    <property type="match status" value="1"/>
</dbReference>
<evidence type="ECO:0000313" key="1">
    <source>
        <dbReference type="EMBL" id="TYJ53474.1"/>
    </source>
</evidence>
<dbReference type="AlphaFoldDB" id="A0A5D3ARX5"/>
<accession>A0A5D3ARX5</accession>
<dbReference type="GO" id="GO:0005737">
    <property type="term" value="C:cytoplasm"/>
    <property type="evidence" value="ECO:0007669"/>
    <property type="project" value="TreeGrafter"/>
</dbReference>
<dbReference type="PANTHER" id="PTHR35020">
    <property type="entry name" value="N-ACETYLGLUCOSAMINE-INDUCED PROTEIN 1"/>
    <property type="match status" value="1"/>
</dbReference>
<organism evidence="1 2">
    <name type="scientific">Cryptococcus floricola</name>
    <dbReference type="NCBI Taxonomy" id="2591691"/>
    <lineage>
        <taxon>Eukaryota</taxon>
        <taxon>Fungi</taxon>
        <taxon>Dikarya</taxon>
        <taxon>Basidiomycota</taxon>
        <taxon>Agaricomycotina</taxon>
        <taxon>Tremellomycetes</taxon>
        <taxon>Tremellales</taxon>
        <taxon>Cryptococcaceae</taxon>
        <taxon>Cryptococcus</taxon>
    </lineage>
</organism>
<sequence length="299" mass="34096">MSDIIYAQDKRYPGPAIASPKAGEILTQEQLDAVNPLYSWAEVKEIARAGRLERFGRAGKVQYTYERWKAHVIQEHGTLEKCLKMNNLPWGEESDEADANVQKEHAVDGGDAYLRWDKMKYGKDKTWAVLRNQMPYALPRDVRHFVVWVRVPIYNPELVHGDKDKWEKIQNEGLGGFTGIIPPADDCSNLILPSGAPPTPTRQDFFASLSPSTGDWHHYDQLRGCAEIRKWYGVRYEAEGGHEVGRMVRALWDERGWECVWVANPARIQSIPGLAHFHVFARRKTPDEIDASEAVWGTD</sequence>
<evidence type="ECO:0000313" key="2">
    <source>
        <dbReference type="Proteomes" id="UP000322245"/>
    </source>
</evidence>
<reference evidence="1 2" key="1">
    <citation type="submission" date="2017-05" db="EMBL/GenBank/DDBJ databases">
        <title>The Genome Sequence of Tsuchiyaea wingfieldii DSM 27421.</title>
        <authorList>
            <person name="Cuomo C."/>
            <person name="Passer A."/>
            <person name="Billmyre B."/>
            <person name="Heitman J."/>
        </authorList>
    </citation>
    <scope>NUCLEOTIDE SEQUENCE [LARGE SCALE GENOMIC DNA]</scope>
    <source>
        <strain evidence="1 2">DSM 27421</strain>
    </source>
</reference>